<dbReference type="PANTHER" id="PTHR11361:SF148">
    <property type="entry name" value="DNA MISMATCH REPAIR PROTEIN MSH6"/>
    <property type="match status" value="1"/>
</dbReference>
<gene>
    <name evidence="6" type="ORF">R1sor_006783</name>
</gene>
<dbReference type="AlphaFoldDB" id="A0ABD3HS14"/>
<evidence type="ECO:0000256" key="2">
    <source>
        <dbReference type="ARBA" id="ARBA00022741"/>
    </source>
</evidence>
<evidence type="ECO:0000256" key="1">
    <source>
        <dbReference type="ARBA" id="ARBA00006271"/>
    </source>
</evidence>
<evidence type="ECO:0000256" key="4">
    <source>
        <dbReference type="ARBA" id="ARBA00023125"/>
    </source>
</evidence>
<evidence type="ECO:0000256" key="3">
    <source>
        <dbReference type="ARBA" id="ARBA00022840"/>
    </source>
</evidence>
<dbReference type="Pfam" id="PF00488">
    <property type="entry name" value="MutS_V"/>
    <property type="match status" value="1"/>
</dbReference>
<dbReference type="SMART" id="SM00534">
    <property type="entry name" value="MUTSac"/>
    <property type="match status" value="1"/>
</dbReference>
<dbReference type="Gene3D" id="3.40.50.300">
    <property type="entry name" value="P-loop containing nucleotide triphosphate hydrolases"/>
    <property type="match status" value="1"/>
</dbReference>
<dbReference type="GO" id="GO:0005524">
    <property type="term" value="F:ATP binding"/>
    <property type="evidence" value="ECO:0007669"/>
    <property type="project" value="UniProtKB-KW"/>
</dbReference>
<reference evidence="6 7" key="1">
    <citation type="submission" date="2024-09" db="EMBL/GenBank/DDBJ databases">
        <title>Chromosome-scale assembly of Riccia sorocarpa.</title>
        <authorList>
            <person name="Paukszto L."/>
        </authorList>
    </citation>
    <scope>NUCLEOTIDE SEQUENCE [LARGE SCALE GENOMIC DNA]</scope>
    <source>
        <strain evidence="6">LP-2024</strain>
        <tissue evidence="6">Aerial parts of the thallus</tissue>
    </source>
</reference>
<keyword evidence="4" id="KW-0238">DNA-binding</keyword>
<evidence type="ECO:0000259" key="5">
    <source>
        <dbReference type="SMART" id="SM00534"/>
    </source>
</evidence>
<evidence type="ECO:0000313" key="6">
    <source>
        <dbReference type="EMBL" id="KAL3693132.1"/>
    </source>
</evidence>
<evidence type="ECO:0000313" key="7">
    <source>
        <dbReference type="Proteomes" id="UP001633002"/>
    </source>
</evidence>
<dbReference type="InterPro" id="IPR045076">
    <property type="entry name" value="MutS"/>
</dbReference>
<sequence>MAPGRKKGGGATKLAAVKREWKVGELVLAKVKGYPPWPAQGSFVPNDIELGRVSESRNVPHAMLLTGPNMGGKSTLLRATCLAVILAQLGCYVPGEASILSPVDMIFTRLGASDRIMAGENLIANSSIQVPSWVECNEASSVLNHATSDIFDELGRGTSTYDLVFAFIGDIAAETEQECVLES</sequence>
<feature type="domain" description="DNA mismatch repair proteins mutS family" evidence="5">
    <location>
        <begin position="60"/>
        <end position="183"/>
    </location>
</feature>
<organism evidence="6 7">
    <name type="scientific">Riccia sorocarpa</name>
    <dbReference type="NCBI Taxonomy" id="122646"/>
    <lineage>
        <taxon>Eukaryota</taxon>
        <taxon>Viridiplantae</taxon>
        <taxon>Streptophyta</taxon>
        <taxon>Embryophyta</taxon>
        <taxon>Marchantiophyta</taxon>
        <taxon>Marchantiopsida</taxon>
        <taxon>Marchantiidae</taxon>
        <taxon>Marchantiales</taxon>
        <taxon>Ricciaceae</taxon>
        <taxon>Riccia</taxon>
    </lineage>
</organism>
<accession>A0ABD3HS14</accession>
<dbReference type="SUPFAM" id="SSF52540">
    <property type="entry name" value="P-loop containing nucleoside triphosphate hydrolases"/>
    <property type="match status" value="1"/>
</dbReference>
<dbReference type="GO" id="GO:0003677">
    <property type="term" value="F:DNA binding"/>
    <property type="evidence" value="ECO:0007669"/>
    <property type="project" value="UniProtKB-KW"/>
</dbReference>
<dbReference type="SUPFAM" id="SSF63748">
    <property type="entry name" value="Tudor/PWWP/MBT"/>
    <property type="match status" value="1"/>
</dbReference>
<dbReference type="Proteomes" id="UP001633002">
    <property type="component" value="Unassembled WGS sequence"/>
</dbReference>
<keyword evidence="2" id="KW-0547">Nucleotide-binding</keyword>
<keyword evidence="7" id="KW-1185">Reference proteome</keyword>
<protein>
    <recommendedName>
        <fullName evidence="5">DNA mismatch repair proteins mutS family domain-containing protein</fullName>
    </recommendedName>
</protein>
<comment type="caution">
    <text evidence="6">The sequence shown here is derived from an EMBL/GenBank/DDBJ whole genome shotgun (WGS) entry which is preliminary data.</text>
</comment>
<dbReference type="PANTHER" id="PTHR11361">
    <property type="entry name" value="DNA MISMATCH REPAIR PROTEIN MUTS FAMILY MEMBER"/>
    <property type="match status" value="1"/>
</dbReference>
<dbReference type="InterPro" id="IPR027417">
    <property type="entry name" value="P-loop_NTPase"/>
</dbReference>
<comment type="similarity">
    <text evidence="1">Belongs to the DNA mismatch repair MutS family.</text>
</comment>
<proteinExistence type="inferred from homology"/>
<dbReference type="EMBL" id="JBJQOH010000003">
    <property type="protein sequence ID" value="KAL3693132.1"/>
    <property type="molecule type" value="Genomic_DNA"/>
</dbReference>
<keyword evidence="3" id="KW-0067">ATP-binding</keyword>
<dbReference type="InterPro" id="IPR000432">
    <property type="entry name" value="DNA_mismatch_repair_MutS_C"/>
</dbReference>
<name>A0ABD3HS14_9MARC</name>